<accession>A0A397W8Q2</accession>
<dbReference type="AlphaFoldDB" id="A0A397W8Q2"/>
<reference evidence="1 2" key="1">
    <citation type="submission" date="2018-06" db="EMBL/GenBank/DDBJ databases">
        <title>Comparative genomics reveals the genomic features of Rhizophagus irregularis, R. cerebriforme, R. diaphanum and Gigaspora rosea, and their symbiotic lifestyle signature.</title>
        <authorList>
            <person name="Morin E."/>
            <person name="San Clemente H."/>
            <person name="Chen E.C.H."/>
            <person name="De La Providencia I."/>
            <person name="Hainaut M."/>
            <person name="Kuo A."/>
            <person name="Kohler A."/>
            <person name="Murat C."/>
            <person name="Tang N."/>
            <person name="Roy S."/>
            <person name="Loubradou J."/>
            <person name="Henrissat B."/>
            <person name="Grigoriev I.V."/>
            <person name="Corradi N."/>
            <person name="Roux C."/>
            <person name="Martin F.M."/>
        </authorList>
    </citation>
    <scope>NUCLEOTIDE SEQUENCE [LARGE SCALE GENOMIC DNA]</scope>
    <source>
        <strain evidence="1 2">DAOM 194757</strain>
    </source>
</reference>
<evidence type="ECO:0000313" key="2">
    <source>
        <dbReference type="Proteomes" id="UP000266673"/>
    </source>
</evidence>
<dbReference type="Gene3D" id="2.60.120.920">
    <property type="match status" value="1"/>
</dbReference>
<proteinExistence type="predicted"/>
<name>A0A397W8Q2_9GLOM</name>
<sequence length="64" mass="7018">MGYDDGSWGYSGYSGKFFCCSDNGSIAFRNLKGTLYPCVALYSQCVAIEANFGSRKFKYTGNAE</sequence>
<protein>
    <submittedName>
        <fullName evidence="1">Uncharacterized protein</fullName>
    </submittedName>
</protein>
<organism evidence="1 2">
    <name type="scientific">Gigaspora rosea</name>
    <dbReference type="NCBI Taxonomy" id="44941"/>
    <lineage>
        <taxon>Eukaryota</taxon>
        <taxon>Fungi</taxon>
        <taxon>Fungi incertae sedis</taxon>
        <taxon>Mucoromycota</taxon>
        <taxon>Glomeromycotina</taxon>
        <taxon>Glomeromycetes</taxon>
        <taxon>Diversisporales</taxon>
        <taxon>Gigasporaceae</taxon>
        <taxon>Gigaspora</taxon>
    </lineage>
</organism>
<dbReference type="SUPFAM" id="SSF49899">
    <property type="entry name" value="Concanavalin A-like lectins/glucanases"/>
    <property type="match status" value="1"/>
</dbReference>
<dbReference type="OrthoDB" id="25503at2759"/>
<comment type="caution">
    <text evidence="1">The sequence shown here is derived from an EMBL/GenBank/DDBJ whole genome shotgun (WGS) entry which is preliminary data.</text>
</comment>
<gene>
    <name evidence="1" type="ORF">C2G38_2053744</name>
</gene>
<dbReference type="InterPro" id="IPR043136">
    <property type="entry name" value="B30.2/SPRY_sf"/>
</dbReference>
<dbReference type="EMBL" id="QKWP01000012">
    <property type="protein sequence ID" value="RIB30481.1"/>
    <property type="molecule type" value="Genomic_DNA"/>
</dbReference>
<evidence type="ECO:0000313" key="1">
    <source>
        <dbReference type="EMBL" id="RIB30481.1"/>
    </source>
</evidence>
<dbReference type="InterPro" id="IPR013320">
    <property type="entry name" value="ConA-like_dom_sf"/>
</dbReference>
<dbReference type="Proteomes" id="UP000266673">
    <property type="component" value="Unassembled WGS sequence"/>
</dbReference>
<keyword evidence="2" id="KW-1185">Reference proteome</keyword>